<evidence type="ECO:0000256" key="2">
    <source>
        <dbReference type="ARBA" id="ARBA00022658"/>
    </source>
</evidence>
<dbReference type="Pfam" id="PF05276">
    <property type="entry name" value="SH3BP5"/>
    <property type="match status" value="1"/>
</dbReference>
<comment type="similarity">
    <text evidence="1 4">Belongs to the SH3BP5 family.</text>
</comment>
<feature type="compositionally biased region" description="Basic residues" evidence="5">
    <location>
        <begin position="166"/>
        <end position="175"/>
    </location>
</feature>
<protein>
    <recommendedName>
        <fullName evidence="4">SH3 domain-binding protein 5</fullName>
        <shortName evidence="4">SH3BP-5</shortName>
    </recommendedName>
</protein>
<dbReference type="EMBL" id="VZSO01007845">
    <property type="protein sequence ID" value="NWZ30191.1"/>
    <property type="molecule type" value="Genomic_DNA"/>
</dbReference>
<feature type="region of interest" description="Disordered" evidence="5">
    <location>
        <begin position="146"/>
        <end position="175"/>
    </location>
</feature>
<evidence type="ECO:0000256" key="5">
    <source>
        <dbReference type="SAM" id="MobiDB-lite"/>
    </source>
</evidence>
<evidence type="ECO:0000256" key="1">
    <source>
        <dbReference type="ARBA" id="ARBA00007796"/>
    </source>
</evidence>
<evidence type="ECO:0000256" key="3">
    <source>
        <dbReference type="ARBA" id="ARBA00023054"/>
    </source>
</evidence>
<feature type="compositionally biased region" description="Pro residues" evidence="5">
    <location>
        <begin position="1"/>
        <end position="28"/>
    </location>
</feature>
<dbReference type="PANTHER" id="PTHR19423:SF8">
    <property type="entry name" value="SH3 DOMAIN-BINDING PROTEIN 5-LIKE"/>
    <property type="match status" value="1"/>
</dbReference>
<evidence type="ECO:0000256" key="4">
    <source>
        <dbReference type="RuleBase" id="RU369054"/>
    </source>
</evidence>
<dbReference type="AlphaFoldDB" id="A0A7K7LGW7"/>
<reference evidence="6 7" key="1">
    <citation type="submission" date="2019-09" db="EMBL/GenBank/DDBJ databases">
        <title>Bird 10,000 Genomes (B10K) Project - Family phase.</title>
        <authorList>
            <person name="Zhang G."/>
        </authorList>
    </citation>
    <scope>NUCLEOTIDE SEQUENCE [LARGE SCALE GENOMIC DNA]</scope>
    <source>
        <strain evidence="6">OUT-0051</strain>
        <tissue evidence="6">Kidney</tissue>
    </source>
</reference>
<sequence>PSPLHLLPTPSPFPHPPRQPPPAVPPAPASLSLPLPVPPQEHKAAVTALEARVARAKTRYAVALRNLEQISEQIHARRLQRLGLRRASPVGAEEEETGEAGEAAGGLLGAEGPPPDALSVLSLQTIASDLQKFDSVEHLLGLSDAASLNSGEAGGPAGGGRGGRGLSRHHRSVSL</sequence>
<gene>
    <name evidence="6" type="primary">Sh3bp5l</name>
    <name evidence="6" type="ORF">ASASCU_R15901</name>
</gene>
<organism evidence="6 7">
    <name type="scientific">Asarcornis scutulata</name>
    <dbReference type="NCBI Taxonomy" id="75869"/>
    <lineage>
        <taxon>Eukaryota</taxon>
        <taxon>Metazoa</taxon>
        <taxon>Chordata</taxon>
        <taxon>Craniata</taxon>
        <taxon>Vertebrata</taxon>
        <taxon>Euteleostomi</taxon>
        <taxon>Archelosauria</taxon>
        <taxon>Archosauria</taxon>
        <taxon>Dinosauria</taxon>
        <taxon>Saurischia</taxon>
        <taxon>Theropoda</taxon>
        <taxon>Coelurosauria</taxon>
        <taxon>Aves</taxon>
        <taxon>Neognathae</taxon>
        <taxon>Galloanserae</taxon>
        <taxon>Anseriformes</taxon>
        <taxon>Anatidae</taxon>
        <taxon>Anatinae</taxon>
        <taxon>Asarcornis</taxon>
    </lineage>
</organism>
<keyword evidence="2 4" id="KW-0344">Guanine-nucleotide releasing factor</keyword>
<comment type="domain">
    <text evidence="4">The N-terminal half of the protein mediates interaction with RAB11A and functions as guanine nucleotide exchange factor. Four long alpha-helices (interrupted by a central kink) assemble into coiled coils, giving rise to a 'V' shape.</text>
</comment>
<feature type="region of interest" description="Disordered" evidence="5">
    <location>
        <begin position="1"/>
        <end position="38"/>
    </location>
</feature>
<dbReference type="GO" id="GO:0035556">
    <property type="term" value="P:intracellular signal transduction"/>
    <property type="evidence" value="ECO:0007669"/>
    <property type="project" value="UniProtKB-UniRule"/>
</dbReference>
<comment type="caution">
    <text evidence="6">The sequence shown here is derived from an EMBL/GenBank/DDBJ whole genome shotgun (WGS) entry which is preliminary data.</text>
</comment>
<accession>A0A7K7LGW7</accession>
<dbReference type="InterPro" id="IPR007940">
    <property type="entry name" value="SH3BP5"/>
</dbReference>
<proteinExistence type="inferred from homology"/>
<keyword evidence="3 4" id="KW-0175">Coiled coil</keyword>
<feature type="non-terminal residue" evidence="6">
    <location>
        <position position="175"/>
    </location>
</feature>
<feature type="compositionally biased region" description="Gly residues" evidence="5">
    <location>
        <begin position="152"/>
        <end position="165"/>
    </location>
</feature>
<feature type="region of interest" description="Disordered" evidence="5">
    <location>
        <begin position="88"/>
        <end position="115"/>
    </location>
</feature>
<evidence type="ECO:0000313" key="6">
    <source>
        <dbReference type="EMBL" id="NWZ30191.1"/>
    </source>
</evidence>
<dbReference type="GO" id="GO:0005085">
    <property type="term" value="F:guanyl-nucleotide exchange factor activity"/>
    <property type="evidence" value="ECO:0007669"/>
    <property type="project" value="UniProtKB-UniRule"/>
</dbReference>
<dbReference type="GO" id="GO:0005737">
    <property type="term" value="C:cytoplasm"/>
    <property type="evidence" value="ECO:0007669"/>
    <property type="project" value="UniProtKB-SubCell"/>
</dbReference>
<name>A0A7K7LGW7_9AVES</name>
<dbReference type="Proteomes" id="UP000525565">
    <property type="component" value="Unassembled WGS sequence"/>
</dbReference>
<evidence type="ECO:0000313" key="7">
    <source>
        <dbReference type="Proteomes" id="UP000525565"/>
    </source>
</evidence>
<dbReference type="GO" id="GO:0004860">
    <property type="term" value="F:protein kinase inhibitor activity"/>
    <property type="evidence" value="ECO:0007669"/>
    <property type="project" value="TreeGrafter"/>
</dbReference>
<comment type="subcellular location">
    <subcellularLocation>
        <location evidence="4">Cytoplasm</location>
    </subcellularLocation>
    <text evidence="4">Colocalizes with RAB11A on cytoplasmic vesicle membranes.</text>
</comment>
<keyword evidence="7" id="KW-1185">Reference proteome</keyword>
<dbReference type="GO" id="GO:0017124">
    <property type="term" value="F:SH3 domain binding"/>
    <property type="evidence" value="ECO:0007669"/>
    <property type="project" value="UniProtKB-UniRule"/>
</dbReference>
<feature type="non-terminal residue" evidence="6">
    <location>
        <position position="1"/>
    </location>
</feature>
<comment type="subunit">
    <text evidence="4">Interacts with GDP-bound and nucleotide-free forms of RAB11A.</text>
</comment>
<dbReference type="PANTHER" id="PTHR19423">
    <property type="entry name" value="SH3 DOMAIN-BINDING PROTEIN 5"/>
    <property type="match status" value="1"/>
</dbReference>
<comment type="function">
    <text evidence="4">Functions as guanine nucleotide exchange factor (GEF) for RAB11A.</text>
</comment>
<keyword evidence="4" id="KW-0963">Cytoplasm</keyword>